<dbReference type="Proteomes" id="UP001157502">
    <property type="component" value="Chromosome 14"/>
</dbReference>
<dbReference type="EMBL" id="CM055741">
    <property type="protein sequence ID" value="KAJ8001700.1"/>
    <property type="molecule type" value="Genomic_DNA"/>
</dbReference>
<protein>
    <submittedName>
        <fullName evidence="1">Uncharacterized protein</fullName>
    </submittedName>
</protein>
<gene>
    <name evidence="1" type="ORF">DPEC_G00172170</name>
</gene>
<sequence>MLLGDLGRNMAVVVGPALRVSWISFLLIGGIAGFPSPTDYITQAAPKAIFSNTSASEHNASSQGTRPINPDVTQATLPQNSSASTSFNSPALSNGYDVSAAEVRRNRIVD</sequence>
<evidence type="ECO:0000313" key="2">
    <source>
        <dbReference type="Proteomes" id="UP001157502"/>
    </source>
</evidence>
<evidence type="ECO:0000313" key="1">
    <source>
        <dbReference type="EMBL" id="KAJ8001700.1"/>
    </source>
</evidence>
<comment type="caution">
    <text evidence="1">The sequence shown here is derived from an EMBL/GenBank/DDBJ whole genome shotgun (WGS) entry which is preliminary data.</text>
</comment>
<organism evidence="1 2">
    <name type="scientific">Dallia pectoralis</name>
    <name type="common">Alaska blackfish</name>
    <dbReference type="NCBI Taxonomy" id="75939"/>
    <lineage>
        <taxon>Eukaryota</taxon>
        <taxon>Metazoa</taxon>
        <taxon>Chordata</taxon>
        <taxon>Craniata</taxon>
        <taxon>Vertebrata</taxon>
        <taxon>Euteleostomi</taxon>
        <taxon>Actinopterygii</taxon>
        <taxon>Neopterygii</taxon>
        <taxon>Teleostei</taxon>
        <taxon>Protacanthopterygii</taxon>
        <taxon>Esociformes</taxon>
        <taxon>Umbridae</taxon>
        <taxon>Dallia</taxon>
    </lineage>
</organism>
<proteinExistence type="predicted"/>
<reference evidence="1" key="1">
    <citation type="submission" date="2021-05" db="EMBL/GenBank/DDBJ databases">
        <authorList>
            <person name="Pan Q."/>
            <person name="Jouanno E."/>
            <person name="Zahm M."/>
            <person name="Klopp C."/>
            <person name="Cabau C."/>
            <person name="Louis A."/>
            <person name="Berthelot C."/>
            <person name="Parey E."/>
            <person name="Roest Crollius H."/>
            <person name="Montfort J."/>
            <person name="Robinson-Rechavi M."/>
            <person name="Bouchez O."/>
            <person name="Lampietro C."/>
            <person name="Lopez Roques C."/>
            <person name="Donnadieu C."/>
            <person name="Postlethwait J."/>
            <person name="Bobe J."/>
            <person name="Dillon D."/>
            <person name="Chandos A."/>
            <person name="von Hippel F."/>
            <person name="Guiguen Y."/>
        </authorList>
    </citation>
    <scope>NUCLEOTIDE SEQUENCE</scope>
    <source>
        <strain evidence="1">YG-Jan2019</strain>
    </source>
</reference>
<accession>A0ACC2GDX7</accession>
<name>A0ACC2GDX7_DALPE</name>
<keyword evidence="2" id="KW-1185">Reference proteome</keyword>